<feature type="region of interest" description="Disordered" evidence="9">
    <location>
        <begin position="1"/>
        <end position="31"/>
    </location>
</feature>
<dbReference type="SMART" id="SM00589">
    <property type="entry name" value="PRY"/>
    <property type="match status" value="1"/>
</dbReference>
<dbReference type="InterPro" id="IPR006574">
    <property type="entry name" value="PRY"/>
</dbReference>
<feature type="domain" description="RING-type" evidence="11">
    <location>
        <begin position="257"/>
        <end position="299"/>
    </location>
</feature>
<feature type="domain" description="B30.2/SPRY" evidence="13">
    <location>
        <begin position="541"/>
        <end position="730"/>
    </location>
</feature>
<dbReference type="InterPro" id="IPR000315">
    <property type="entry name" value="Znf_B-box"/>
</dbReference>
<dbReference type="PROSITE" id="PS50188">
    <property type="entry name" value="B302_SPRY"/>
    <property type="match status" value="1"/>
</dbReference>
<dbReference type="GeneID" id="110088031"/>
<dbReference type="InterPro" id="IPR003879">
    <property type="entry name" value="Butyrophylin_SPRY"/>
</dbReference>
<keyword evidence="2" id="KW-0528">Neurotoxin</keyword>
<feature type="compositionally biased region" description="Basic residues" evidence="9">
    <location>
        <begin position="13"/>
        <end position="25"/>
    </location>
</feature>
<keyword evidence="8" id="KW-0175">Coiled coil</keyword>
<feature type="domain" description="B box-type" evidence="12">
    <location>
        <begin position="332"/>
        <end position="373"/>
    </location>
</feature>
<name>A0A6J0V2F5_9SAUR</name>
<feature type="compositionally biased region" description="Basic residues" evidence="9">
    <location>
        <begin position="130"/>
        <end position="139"/>
    </location>
</feature>
<keyword evidence="10" id="KW-0812">Transmembrane</keyword>
<evidence type="ECO:0000256" key="8">
    <source>
        <dbReference type="SAM" id="Coils"/>
    </source>
</evidence>
<evidence type="ECO:0000259" key="13">
    <source>
        <dbReference type="PROSITE" id="PS50188"/>
    </source>
</evidence>
<proteinExistence type="inferred from homology"/>
<dbReference type="CDD" id="cd16594">
    <property type="entry name" value="RING-HC_TRIM7-like_C-IV"/>
    <property type="match status" value="1"/>
</dbReference>
<evidence type="ECO:0000313" key="15">
    <source>
        <dbReference type="RefSeq" id="XP_020665725.2"/>
    </source>
</evidence>
<dbReference type="Gene3D" id="3.30.40.10">
    <property type="entry name" value="Zinc/RING finger domain, C3HC4 (zinc finger)"/>
    <property type="match status" value="1"/>
</dbReference>
<dbReference type="Gene3D" id="3.30.160.60">
    <property type="entry name" value="Classic Zinc Finger"/>
    <property type="match status" value="1"/>
</dbReference>
<dbReference type="CDD" id="cd19760">
    <property type="entry name" value="Bbox2_TRIM4-like"/>
    <property type="match status" value="1"/>
</dbReference>
<evidence type="ECO:0000256" key="3">
    <source>
        <dbReference type="ARBA" id="ARBA00022723"/>
    </source>
</evidence>
<gene>
    <name evidence="15" type="primary">LOC110088031</name>
</gene>
<comment type="function">
    <text evidence="6">Neurotoxin that produces dose-dependent hypolocomotion and hyperalgesia in mice. May directly act on the central nervous system, as it is 6500-fold more potent when administered intracerebroventricularly than intraperitoneal.</text>
</comment>
<dbReference type="InterPro" id="IPR017907">
    <property type="entry name" value="Znf_RING_CS"/>
</dbReference>
<dbReference type="GO" id="GO:0008270">
    <property type="term" value="F:zinc ion binding"/>
    <property type="evidence" value="ECO:0007669"/>
    <property type="project" value="UniProtKB-KW"/>
</dbReference>
<dbReference type="SMART" id="SM00449">
    <property type="entry name" value="SPRY"/>
    <property type="match status" value="1"/>
</dbReference>
<evidence type="ECO:0000256" key="9">
    <source>
        <dbReference type="SAM" id="MobiDB-lite"/>
    </source>
</evidence>
<protein>
    <submittedName>
        <fullName evidence="15">Zinc finger protein RFP-like isoform X1</fullName>
    </submittedName>
</protein>
<dbReference type="InterPro" id="IPR001870">
    <property type="entry name" value="B30.2/SPRY"/>
</dbReference>
<feature type="region of interest" description="Disordered" evidence="9">
    <location>
        <begin position="196"/>
        <end position="216"/>
    </location>
</feature>
<evidence type="ECO:0000313" key="14">
    <source>
        <dbReference type="Proteomes" id="UP001652642"/>
    </source>
</evidence>
<dbReference type="InterPro" id="IPR003877">
    <property type="entry name" value="SPRY_dom"/>
</dbReference>
<keyword evidence="4 7" id="KW-0863">Zinc-finger</keyword>
<dbReference type="PROSITE" id="PS50089">
    <property type="entry name" value="ZF_RING_2"/>
    <property type="match status" value="1"/>
</dbReference>
<dbReference type="AlphaFoldDB" id="A0A6J0V2F5"/>
<dbReference type="InterPro" id="IPR050143">
    <property type="entry name" value="TRIM/RBCC"/>
</dbReference>
<keyword evidence="5" id="KW-0862">Zinc</keyword>
<evidence type="ECO:0000259" key="12">
    <source>
        <dbReference type="PROSITE" id="PS50119"/>
    </source>
</evidence>
<dbReference type="KEGG" id="pvt:110088031"/>
<evidence type="ECO:0000259" key="11">
    <source>
        <dbReference type="PROSITE" id="PS50089"/>
    </source>
</evidence>
<dbReference type="SUPFAM" id="SSF57850">
    <property type="entry name" value="RING/U-box"/>
    <property type="match status" value="1"/>
</dbReference>
<evidence type="ECO:0000256" key="10">
    <source>
        <dbReference type="SAM" id="Phobius"/>
    </source>
</evidence>
<evidence type="ECO:0000256" key="7">
    <source>
        <dbReference type="PROSITE-ProRule" id="PRU00024"/>
    </source>
</evidence>
<dbReference type="Pfam" id="PF15227">
    <property type="entry name" value="zf-C3HC4_4"/>
    <property type="match status" value="1"/>
</dbReference>
<keyword evidence="3" id="KW-0479">Metal-binding</keyword>
<evidence type="ECO:0000256" key="5">
    <source>
        <dbReference type="ARBA" id="ARBA00022833"/>
    </source>
</evidence>
<dbReference type="InterPro" id="IPR001841">
    <property type="entry name" value="Znf_RING"/>
</dbReference>
<feature type="transmembrane region" description="Helical" evidence="10">
    <location>
        <begin position="74"/>
        <end position="95"/>
    </location>
</feature>
<dbReference type="SUPFAM" id="SSF49899">
    <property type="entry name" value="Concanavalin A-like lectins/glucanases"/>
    <property type="match status" value="1"/>
</dbReference>
<dbReference type="SMART" id="SM00336">
    <property type="entry name" value="BBOX"/>
    <property type="match status" value="1"/>
</dbReference>
<dbReference type="PROSITE" id="PS50119">
    <property type="entry name" value="ZF_BBOX"/>
    <property type="match status" value="1"/>
</dbReference>
<dbReference type="InterPro" id="IPR013320">
    <property type="entry name" value="ConA-like_dom_sf"/>
</dbReference>
<dbReference type="Proteomes" id="UP001652642">
    <property type="component" value="Chromosome 2"/>
</dbReference>
<dbReference type="SUPFAM" id="SSF57845">
    <property type="entry name" value="B-box zinc-binding domain"/>
    <property type="match status" value="1"/>
</dbReference>
<feature type="region of interest" description="Disordered" evidence="9">
    <location>
        <begin position="110"/>
        <end position="174"/>
    </location>
</feature>
<keyword evidence="14" id="KW-1185">Reference proteome</keyword>
<accession>A0A6J0V2F5</accession>
<dbReference type="RefSeq" id="XP_020665725.2">
    <property type="nucleotide sequence ID" value="XM_020810066.2"/>
</dbReference>
<dbReference type="InterPro" id="IPR013083">
    <property type="entry name" value="Znf_RING/FYVE/PHD"/>
</dbReference>
<dbReference type="OrthoDB" id="9049620at2759"/>
<feature type="coiled-coil region" evidence="8">
    <location>
        <begin position="381"/>
        <end position="408"/>
    </location>
</feature>
<reference evidence="15" key="2">
    <citation type="submission" date="2025-08" db="UniProtKB">
        <authorList>
            <consortium name="RefSeq"/>
        </authorList>
    </citation>
    <scope>IDENTIFICATION</scope>
</reference>
<dbReference type="InterPro" id="IPR043136">
    <property type="entry name" value="B30.2/SPRY_sf"/>
</dbReference>
<dbReference type="Gene3D" id="2.60.120.920">
    <property type="match status" value="1"/>
</dbReference>
<dbReference type="Pfam" id="PF00622">
    <property type="entry name" value="SPRY"/>
    <property type="match status" value="1"/>
</dbReference>
<organism evidence="14 15">
    <name type="scientific">Pogona vitticeps</name>
    <name type="common">central bearded dragon</name>
    <dbReference type="NCBI Taxonomy" id="103695"/>
    <lineage>
        <taxon>Eukaryota</taxon>
        <taxon>Metazoa</taxon>
        <taxon>Chordata</taxon>
        <taxon>Craniata</taxon>
        <taxon>Vertebrata</taxon>
        <taxon>Euteleostomi</taxon>
        <taxon>Lepidosauria</taxon>
        <taxon>Squamata</taxon>
        <taxon>Bifurcata</taxon>
        <taxon>Unidentata</taxon>
        <taxon>Episquamata</taxon>
        <taxon>Toxicofera</taxon>
        <taxon>Iguania</taxon>
        <taxon>Acrodonta</taxon>
        <taxon>Agamidae</taxon>
        <taxon>Amphibolurinae</taxon>
        <taxon>Pogona</taxon>
    </lineage>
</organism>
<dbReference type="CDD" id="cd12888">
    <property type="entry name" value="SPRY_PRY_TRIM7_like"/>
    <property type="match status" value="1"/>
</dbReference>
<dbReference type="PROSITE" id="PS00518">
    <property type="entry name" value="ZF_RING_1"/>
    <property type="match status" value="1"/>
</dbReference>
<evidence type="ECO:0000256" key="6">
    <source>
        <dbReference type="ARBA" id="ARBA00034460"/>
    </source>
</evidence>
<reference evidence="14" key="1">
    <citation type="submission" date="2025-05" db="UniProtKB">
        <authorList>
            <consortium name="RefSeq"/>
        </authorList>
    </citation>
    <scope>NUCLEOTIDE SEQUENCE [LARGE SCALE GENOMIC DNA]</scope>
</reference>
<feature type="compositionally biased region" description="Low complexity" evidence="9">
    <location>
        <begin position="165"/>
        <end position="174"/>
    </location>
</feature>
<keyword evidence="10" id="KW-0472">Membrane</keyword>
<evidence type="ECO:0000256" key="2">
    <source>
        <dbReference type="ARBA" id="ARBA00022699"/>
    </source>
</evidence>
<dbReference type="PANTHER" id="PTHR24103">
    <property type="entry name" value="E3 UBIQUITIN-PROTEIN LIGASE TRIM"/>
    <property type="match status" value="1"/>
</dbReference>
<keyword evidence="2" id="KW-0800">Toxin</keyword>
<dbReference type="Pfam" id="PF13765">
    <property type="entry name" value="PRY"/>
    <property type="match status" value="1"/>
</dbReference>
<keyword evidence="10" id="KW-1133">Transmembrane helix</keyword>
<sequence length="730" mass="83276">MVQGSGSGPSRHPPPRKRKEKRRHISPPEHVPRRKRYYDLISVHSRRTRRRKRYYYLEHHQDFAEPSHRKRRHYYLYCPYYLYYITCITALYLYYEERRHHSKHIHLAQAHSLSGSARKRHTSVSDTPIPRKRAKKTKHVSVQVSATRLFPNHPSSPHPDRSCDSQPASLSPAPAAFASPSHVLMSRDLLQRIPLPASQSGSSRKPRGVQGSCNTQACLPPPPSAAAATAAPSLPSSCFPAMASESPLETLQREITCSICLSYFKEPVSIDCGHNFCQACITQCWGRSDDENTSCPQCRRWSRKRSFRPNRELGNVVEVAKRLRLEAATSLAGQRLCEKHQEPLKLFCEEDETPVCVICRESRAHKAHPMLPIEEAAQDYKKQVASHVKALKKRREKLKESIEDLDCRSQADQDDVQTEKQKLEAEFNQIHEFLEKIEHFLIIMLKKFDKEIVQKRDGVATKLSKEINRLDVLITEAEEKCQQPASEFLQDIRSILSRCKEGQLYRLVEVSSSPTELEKKLGHFSLKNIVIKEALEKCRETVVSELAKARSMETSAKKVSITLDSNTAHPLFVVSEDKKSVKRGDMVQLLPSNPERFDATLILLGCERFASGIHYWEVEVGDGQNWALGVAKESIKRKGLISTCPDEGIWALGLCGDEYKAFTSSGTRLTLDETPEKIQVFVHYERGWVAFFDADYMSLIFIFQSANFAGEKICPFFKVWGLTTELRMCP</sequence>
<dbReference type="PRINTS" id="PR01407">
    <property type="entry name" value="BUTYPHLNCDUF"/>
</dbReference>
<dbReference type="InParanoid" id="A0A6J0V2F5"/>
<dbReference type="SMART" id="SM00184">
    <property type="entry name" value="RING"/>
    <property type="match status" value="1"/>
</dbReference>
<comment type="similarity">
    <text evidence="1">Belongs to the ohanin/vespryn family.</text>
</comment>
<evidence type="ECO:0000256" key="1">
    <source>
        <dbReference type="ARBA" id="ARBA00009651"/>
    </source>
</evidence>
<dbReference type="Pfam" id="PF00643">
    <property type="entry name" value="zf-B_box"/>
    <property type="match status" value="1"/>
</dbReference>
<evidence type="ECO:0000256" key="4">
    <source>
        <dbReference type="ARBA" id="ARBA00022771"/>
    </source>
</evidence>